<gene>
    <name evidence="1" type="ORF">JCM16418_2907</name>
</gene>
<dbReference type="eggNOG" id="ENOG5030C9A">
    <property type="taxonomic scope" value="Bacteria"/>
</dbReference>
<dbReference type="SUPFAM" id="SSF48371">
    <property type="entry name" value="ARM repeat"/>
    <property type="match status" value="1"/>
</dbReference>
<keyword evidence="2" id="KW-1185">Reference proteome</keyword>
<name>W7YJV9_9BACL</name>
<dbReference type="STRING" id="1236976.JCM16418_2907"/>
<accession>W7YJV9</accession>
<dbReference type="RefSeq" id="WP_036649582.1">
    <property type="nucleotide sequence ID" value="NZ_BAVZ01000008.1"/>
</dbReference>
<proteinExistence type="predicted"/>
<reference evidence="1 2" key="1">
    <citation type="journal article" date="2014" name="Genome Announc.">
        <title>Draft Genome Sequence of Paenibacillus pini JCM 16418T, Isolated from the Rhizosphere of Pine Tree.</title>
        <authorList>
            <person name="Yuki M."/>
            <person name="Oshima K."/>
            <person name="Suda W."/>
            <person name="Oshida Y."/>
            <person name="Kitamura K."/>
            <person name="Iida Y."/>
            <person name="Hattori M."/>
            <person name="Ohkuma M."/>
        </authorList>
    </citation>
    <scope>NUCLEOTIDE SEQUENCE [LARGE SCALE GENOMIC DNA]</scope>
    <source>
        <strain evidence="1 2">JCM 16418</strain>
    </source>
</reference>
<organism evidence="1 2">
    <name type="scientific">Paenibacillus pini JCM 16418</name>
    <dbReference type="NCBI Taxonomy" id="1236976"/>
    <lineage>
        <taxon>Bacteria</taxon>
        <taxon>Bacillati</taxon>
        <taxon>Bacillota</taxon>
        <taxon>Bacilli</taxon>
        <taxon>Bacillales</taxon>
        <taxon>Paenibacillaceae</taxon>
        <taxon>Paenibacillus</taxon>
    </lineage>
</organism>
<evidence type="ECO:0000313" key="2">
    <source>
        <dbReference type="Proteomes" id="UP000019364"/>
    </source>
</evidence>
<dbReference type="OrthoDB" id="2526134at2"/>
<evidence type="ECO:0000313" key="1">
    <source>
        <dbReference type="EMBL" id="GAF08802.1"/>
    </source>
</evidence>
<dbReference type="AlphaFoldDB" id="W7YJV9"/>
<dbReference type="InterPro" id="IPR016024">
    <property type="entry name" value="ARM-type_fold"/>
</dbReference>
<protein>
    <submittedName>
        <fullName evidence="1">Uncharacterized protein</fullName>
    </submittedName>
</protein>
<comment type="caution">
    <text evidence="1">The sequence shown here is derived from an EMBL/GenBank/DDBJ whole genome shotgun (WGS) entry which is preliminary data.</text>
</comment>
<sequence>MALDLNQQIFKSDTATQSWGNVKGQYILRSRSDLRRGLNYELNVQAIEQINNVLNKWGDLKILADAKVSALLQAQIQTPLDLFSEAGLAARLQAVLEAAVAVGLSMDLTMGQLLNLIRAKPYGQGLSGELMELLLNETKLEAGLFGQYAIGFMAYANFVVLGSLHKTNEFPETGFQFVYDAGMGFIVGGGYRSFINLAIPNPSRLVYRFSNQLINGVVNKAIPSQRDQAIMLGSMLQIGVRSSYEVSELLSGEANVNPDDIAKSVFTIIWGQFQSIIFLHIGLFYRDHLVQILNRSGLPSEQTAPALQTLNAADVFQFPPYNHEVFSGLSSLVPSIQDAQVKKDFIEALSALWVSAFFISPINHSSESLPLPDYTGSLPTQFAPEIKSWINTSLNRSVDTNLNKEDILSFLLSQPLSVVLPKVGNVQDIARIVAPVFGNVAPQVVIQKLFSPQADLAAVGSYRTILSSMNKSFDNYVDREISGRTAAISNTLSGEQEIQSLFTQALIPGIQIVSDILLPEITNGFQNFDKKTLKEVLSSVLLTMIGRGVIHIAETIQSEVNHSIESILRNAVNNVASVLLPLGAKEIVKKPLEEAIKIIADILAPLPQDVQDEIFKSAVNLVSPIEGNAVDYANRLKNDTRFMPQKDEIERIANILFKHLSGKMVDFAVKLIPALFQALIDALLALIEKVVATLAKILDRITDFITKLVSEKLLDALVEPFLDKAKKAADLLTFNIFDLIGAGEVKKAVFDALEGAVKRAIQNTVLPIVLLPLQQLKLEPRKVVDVFRGVTDFSYENFSKIFTSHLFNEIEKQLSKALHMRNIGIDLKVPVSFKIKVFGIEQKFSHTFKITDVMLPTSTVLNIIMKIIRDNFSLRIFANYTNQMMESIQSILDLQNQITKQEQDKLLALKTYGS</sequence>
<dbReference type="Proteomes" id="UP000019364">
    <property type="component" value="Unassembled WGS sequence"/>
</dbReference>
<dbReference type="EMBL" id="BAVZ01000008">
    <property type="protein sequence ID" value="GAF08802.1"/>
    <property type="molecule type" value="Genomic_DNA"/>
</dbReference>